<evidence type="ECO:0000313" key="12">
    <source>
        <dbReference type="EMBL" id="QHT28003.1"/>
    </source>
</evidence>
<dbReference type="GO" id="GO:0008781">
    <property type="term" value="F:N-acylneuraminate cytidylyltransferase activity"/>
    <property type="evidence" value="ECO:0007669"/>
    <property type="project" value="TreeGrafter"/>
</dbReference>
<dbReference type="GO" id="GO:0046872">
    <property type="term" value="F:metal ion binding"/>
    <property type="evidence" value="ECO:0007669"/>
    <property type="project" value="UniProtKB-KW"/>
</dbReference>
<dbReference type="SFLD" id="SFLDG01138">
    <property type="entry name" value="C1.6.2:_Deoxy-d-mannose-octulo"/>
    <property type="match status" value="1"/>
</dbReference>
<reference evidence="12" key="1">
    <citation type="journal article" date="2020" name="Nature">
        <title>Giant virus diversity and host interactions through global metagenomics.</title>
        <authorList>
            <person name="Schulz F."/>
            <person name="Roux S."/>
            <person name="Paez-Espino D."/>
            <person name="Jungbluth S."/>
            <person name="Walsh D.A."/>
            <person name="Denef V.J."/>
            <person name="McMahon K.D."/>
            <person name="Konstantinidis K.T."/>
            <person name="Eloe-Fadrosh E.A."/>
            <person name="Kyrpides N.C."/>
            <person name="Woyke T."/>
        </authorList>
    </citation>
    <scope>NUCLEOTIDE SEQUENCE</scope>
    <source>
        <strain evidence="12">GVMAG-M-3300001348-25</strain>
    </source>
</reference>
<dbReference type="PANTHER" id="PTHR21485:SF6">
    <property type="entry name" value="N-ACYLNEURAMINATE CYTIDYLYLTRANSFERASE-RELATED"/>
    <property type="match status" value="1"/>
</dbReference>
<sequence>MIKLLILDIDGVLTDGTKYYDHTGNTVYKQYNDKDFTAIKRFKAVGINVCFLSGDIWNKKMAETRNIKFYSGRTTNGKMNKIDVLKIILDEYNIKSEDTIYVGDDIFDIEVFNNVGHAFCPNDSPLCVKKNSKPLNNNGGRGVVSELFDYLVLNEQIGIPLIDDVKNLDLEETTSKKML</sequence>
<evidence type="ECO:0000256" key="6">
    <source>
        <dbReference type="ARBA" id="ARBA00020092"/>
    </source>
</evidence>
<dbReference type="AlphaFoldDB" id="A0A6C0EHU5"/>
<evidence type="ECO:0000256" key="4">
    <source>
        <dbReference type="ARBA" id="ARBA00011881"/>
    </source>
</evidence>
<evidence type="ECO:0000256" key="3">
    <source>
        <dbReference type="ARBA" id="ARBA00005893"/>
    </source>
</evidence>
<comment type="similarity">
    <text evidence="3">Belongs to the KdsC family.</text>
</comment>
<evidence type="ECO:0000256" key="8">
    <source>
        <dbReference type="ARBA" id="ARBA00022801"/>
    </source>
</evidence>
<dbReference type="SFLD" id="SFLDG01136">
    <property type="entry name" value="C1.6:_Phosphoserine_Phosphatas"/>
    <property type="match status" value="1"/>
</dbReference>
<comment type="cofactor">
    <cofactor evidence="2">
        <name>Mg(2+)</name>
        <dbReference type="ChEBI" id="CHEBI:18420"/>
    </cofactor>
</comment>
<dbReference type="InterPro" id="IPR050793">
    <property type="entry name" value="CMP-NeuNAc_synthase"/>
</dbReference>
<accession>A0A6C0EHU5</accession>
<evidence type="ECO:0000256" key="9">
    <source>
        <dbReference type="ARBA" id="ARBA00022842"/>
    </source>
</evidence>
<keyword evidence="10" id="KW-0448">Lipopolysaccharide biosynthesis</keyword>
<comment type="catalytic activity">
    <reaction evidence="1">
        <text>3-deoxy-alpha-D-manno-2-octulosonate-8-phosphate + H2O = 3-deoxy-alpha-D-manno-oct-2-ulosonate + phosphate</text>
        <dbReference type="Rhea" id="RHEA:11500"/>
        <dbReference type="ChEBI" id="CHEBI:15377"/>
        <dbReference type="ChEBI" id="CHEBI:43474"/>
        <dbReference type="ChEBI" id="CHEBI:85985"/>
        <dbReference type="ChEBI" id="CHEBI:85986"/>
        <dbReference type="EC" id="3.1.3.45"/>
    </reaction>
</comment>
<dbReference type="InterPro" id="IPR036412">
    <property type="entry name" value="HAD-like_sf"/>
</dbReference>
<keyword evidence="7" id="KW-0479">Metal-binding</keyword>
<dbReference type="PANTHER" id="PTHR21485">
    <property type="entry name" value="HAD SUPERFAMILY MEMBERS CMAS AND KDSC"/>
    <property type="match status" value="1"/>
</dbReference>
<comment type="subunit">
    <text evidence="4">Homotetramer.</text>
</comment>
<dbReference type="Pfam" id="PF08282">
    <property type="entry name" value="Hydrolase_3"/>
    <property type="match status" value="1"/>
</dbReference>
<dbReference type="GO" id="GO:0019143">
    <property type="term" value="F:3-deoxy-manno-octulosonate-8-phosphatase activity"/>
    <property type="evidence" value="ECO:0007669"/>
    <property type="project" value="UniProtKB-EC"/>
</dbReference>
<dbReference type="InterPro" id="IPR010023">
    <property type="entry name" value="KdsC_fam"/>
</dbReference>
<keyword evidence="8" id="KW-0378">Hydrolase</keyword>
<evidence type="ECO:0000256" key="11">
    <source>
        <dbReference type="ARBA" id="ARBA00031051"/>
    </source>
</evidence>
<keyword evidence="9" id="KW-0460">Magnesium</keyword>
<dbReference type="Gene3D" id="3.40.50.1000">
    <property type="entry name" value="HAD superfamily/HAD-like"/>
    <property type="match status" value="1"/>
</dbReference>
<dbReference type="EC" id="3.1.3.45" evidence="5"/>
<dbReference type="GO" id="GO:0009103">
    <property type="term" value="P:lipopolysaccharide biosynthetic process"/>
    <property type="evidence" value="ECO:0007669"/>
    <property type="project" value="UniProtKB-KW"/>
</dbReference>
<name>A0A6C0EHU5_9ZZZZ</name>
<dbReference type="EMBL" id="MN738851">
    <property type="protein sequence ID" value="QHT28003.1"/>
    <property type="molecule type" value="Genomic_DNA"/>
</dbReference>
<dbReference type="SUPFAM" id="SSF56784">
    <property type="entry name" value="HAD-like"/>
    <property type="match status" value="1"/>
</dbReference>
<organism evidence="12">
    <name type="scientific">viral metagenome</name>
    <dbReference type="NCBI Taxonomy" id="1070528"/>
    <lineage>
        <taxon>unclassified sequences</taxon>
        <taxon>metagenomes</taxon>
        <taxon>organismal metagenomes</taxon>
    </lineage>
</organism>
<proteinExistence type="inferred from homology"/>
<dbReference type="SFLD" id="SFLDS00003">
    <property type="entry name" value="Haloacid_Dehalogenase"/>
    <property type="match status" value="1"/>
</dbReference>
<evidence type="ECO:0000256" key="1">
    <source>
        <dbReference type="ARBA" id="ARBA00000898"/>
    </source>
</evidence>
<dbReference type="InterPro" id="IPR023214">
    <property type="entry name" value="HAD_sf"/>
</dbReference>
<evidence type="ECO:0000256" key="10">
    <source>
        <dbReference type="ARBA" id="ARBA00022985"/>
    </source>
</evidence>
<evidence type="ECO:0000256" key="2">
    <source>
        <dbReference type="ARBA" id="ARBA00001946"/>
    </source>
</evidence>
<evidence type="ECO:0000256" key="7">
    <source>
        <dbReference type="ARBA" id="ARBA00022723"/>
    </source>
</evidence>
<protein>
    <recommendedName>
        <fullName evidence="6">3-deoxy-D-manno-octulosonate 8-phosphate phosphatase KdsC</fullName>
        <ecNumber evidence="5">3.1.3.45</ecNumber>
    </recommendedName>
    <alternativeName>
        <fullName evidence="11">KDO 8-P phosphatase</fullName>
    </alternativeName>
</protein>
<evidence type="ECO:0000256" key="5">
    <source>
        <dbReference type="ARBA" id="ARBA00013066"/>
    </source>
</evidence>